<dbReference type="GO" id="GO:0006869">
    <property type="term" value="P:lipid transport"/>
    <property type="evidence" value="ECO:0007669"/>
    <property type="project" value="UniProtKB-UniRule"/>
</dbReference>
<dbReference type="OrthoDB" id="203678at2759"/>
<keyword evidence="2" id="KW-0653">Protein transport</keyword>
<dbReference type="GO" id="GO:0000938">
    <property type="term" value="C:GARP complex"/>
    <property type="evidence" value="ECO:0007669"/>
    <property type="project" value="UniProtKB-UniRule"/>
</dbReference>
<dbReference type="GO" id="GO:0007030">
    <property type="term" value="P:Golgi organization"/>
    <property type="evidence" value="ECO:0007669"/>
    <property type="project" value="UniProtKB-UniRule"/>
</dbReference>
<organism evidence="4 5">
    <name type="scientific">Tuber magnatum</name>
    <name type="common">white Piedmont truffle</name>
    <dbReference type="NCBI Taxonomy" id="42249"/>
    <lineage>
        <taxon>Eukaryota</taxon>
        <taxon>Fungi</taxon>
        <taxon>Dikarya</taxon>
        <taxon>Ascomycota</taxon>
        <taxon>Pezizomycotina</taxon>
        <taxon>Pezizomycetes</taxon>
        <taxon>Pezizales</taxon>
        <taxon>Tuberaceae</taxon>
        <taxon>Tuber</taxon>
    </lineage>
</organism>
<gene>
    <name evidence="4" type="ORF">C7212DRAFT_346182</name>
</gene>
<keyword evidence="2" id="KW-0813">Transport</keyword>
<dbReference type="EMBL" id="PYWC01000064">
    <property type="protein sequence ID" value="PWW74242.1"/>
    <property type="molecule type" value="Genomic_DNA"/>
</dbReference>
<reference evidence="4 5" key="1">
    <citation type="submission" date="2018-03" db="EMBL/GenBank/DDBJ databases">
        <title>Genomes of Pezizomycetes fungi and the evolution of truffles.</title>
        <authorList>
            <person name="Murat C."/>
            <person name="Payen T."/>
            <person name="Noel B."/>
            <person name="Kuo A."/>
            <person name="Martin F.M."/>
        </authorList>
    </citation>
    <scope>NUCLEOTIDE SEQUENCE [LARGE SCALE GENOMIC DNA]</scope>
    <source>
        <strain evidence="4">091103-1</strain>
    </source>
</reference>
<evidence type="ECO:0000256" key="3">
    <source>
        <dbReference type="SAM" id="MobiDB-lite"/>
    </source>
</evidence>
<dbReference type="GO" id="GO:0015031">
    <property type="term" value="P:protein transport"/>
    <property type="evidence" value="ECO:0007669"/>
    <property type="project" value="UniProtKB-UniRule"/>
</dbReference>
<dbReference type="PANTHER" id="PTHR15954">
    <property type="entry name" value="VACUOLAR PROTEIN SORTING-ASSOCIATED PROTEIN 51 HOMOLOG"/>
    <property type="match status" value="1"/>
</dbReference>
<keyword evidence="5" id="KW-1185">Reference proteome</keyword>
<comment type="similarity">
    <text evidence="1 2">Belongs to the VPS51 family.</text>
</comment>
<dbReference type="GO" id="GO:0048193">
    <property type="term" value="P:Golgi vesicle transport"/>
    <property type="evidence" value="ECO:0007669"/>
    <property type="project" value="TreeGrafter"/>
</dbReference>
<dbReference type="GO" id="GO:0042147">
    <property type="term" value="P:retrograde transport, endosome to Golgi"/>
    <property type="evidence" value="ECO:0007669"/>
    <property type="project" value="UniProtKB-UniRule"/>
</dbReference>
<dbReference type="GO" id="GO:0032456">
    <property type="term" value="P:endocytic recycling"/>
    <property type="evidence" value="ECO:0007669"/>
    <property type="project" value="TreeGrafter"/>
</dbReference>
<comment type="subcellular location">
    <subcellularLocation>
        <location evidence="2">Golgi apparatus</location>
        <location evidence="2">trans-Golgi network</location>
    </subcellularLocation>
</comment>
<feature type="compositionally biased region" description="Low complexity" evidence="3">
    <location>
        <begin position="18"/>
        <end position="39"/>
    </location>
</feature>
<sequence>MSVPSTPAISVDSTHVASPRLPSPDSRSSSRRVSLDVPSQQSLNPHSPKPRRNRSALRQFYGLGQDSSLPEEGPEKKKVEEKLSEIDREGFDAAAYVEKFIAEAALKELLRRENELVNEIRGFDGERKALVYDNYSKLITATDTIRKMRANMEPLAPTTSTLSPAISHIAQVSASLVENIPPSPVTPKIPTSNKRKKDAVVWALACPGRIEELMKEGRRDEAERVFGVLEGMLGKWRGAKGTEELRERATVALGKRGQ</sequence>
<dbReference type="Pfam" id="PF08700">
    <property type="entry name" value="VPS51_Exo84_N"/>
    <property type="match status" value="1"/>
</dbReference>
<evidence type="ECO:0000313" key="4">
    <source>
        <dbReference type="EMBL" id="PWW74242.1"/>
    </source>
</evidence>
<proteinExistence type="inferred from homology"/>
<feature type="region of interest" description="Disordered" evidence="3">
    <location>
        <begin position="1"/>
        <end position="79"/>
    </location>
</feature>
<dbReference type="Proteomes" id="UP000246991">
    <property type="component" value="Unassembled WGS sequence"/>
</dbReference>
<evidence type="ECO:0000256" key="2">
    <source>
        <dbReference type="RuleBase" id="RU368010"/>
    </source>
</evidence>
<dbReference type="InterPro" id="IPR014812">
    <property type="entry name" value="Vps51"/>
</dbReference>
<keyword evidence="2" id="KW-0445">Lipid transport</keyword>
<feature type="compositionally biased region" description="Polar residues" evidence="3">
    <location>
        <begin position="1"/>
        <end position="16"/>
    </location>
</feature>
<dbReference type="STRING" id="42249.A0A317SIK2"/>
<dbReference type="GO" id="GO:0016020">
    <property type="term" value="C:membrane"/>
    <property type="evidence" value="ECO:0007669"/>
    <property type="project" value="TreeGrafter"/>
</dbReference>
<accession>A0A317SIK2</accession>
<dbReference type="GO" id="GO:1990745">
    <property type="term" value="C:EARP complex"/>
    <property type="evidence" value="ECO:0007669"/>
    <property type="project" value="TreeGrafter"/>
</dbReference>
<comment type="subunit">
    <text evidence="2">Component of the Golgi-associated retrograde protein (GARP) complex.</text>
</comment>
<comment type="caution">
    <text evidence="4">The sequence shown here is derived from an EMBL/GenBank/DDBJ whole genome shotgun (WGS) entry which is preliminary data.</text>
</comment>
<keyword evidence="2" id="KW-0333">Golgi apparatus</keyword>
<protein>
    <recommendedName>
        <fullName evidence="2">Vacuolar protein sorting-associated protein 51 homolog</fullName>
    </recommendedName>
</protein>
<dbReference type="PANTHER" id="PTHR15954:SF4">
    <property type="entry name" value="VACUOLAR PROTEIN SORTING-ASSOCIATED PROTEIN 51 HOMOLOG"/>
    <property type="match status" value="1"/>
</dbReference>
<dbReference type="AlphaFoldDB" id="A0A317SIK2"/>
<comment type="function">
    <text evidence="2">Acts as component of the GARP complex that is involved in retrograde transport from early and late endosomes to the trans-Golgi network (TGN).</text>
</comment>
<dbReference type="GO" id="GO:0005829">
    <property type="term" value="C:cytosol"/>
    <property type="evidence" value="ECO:0007669"/>
    <property type="project" value="GOC"/>
</dbReference>
<name>A0A317SIK2_9PEZI</name>
<evidence type="ECO:0000256" key="1">
    <source>
        <dbReference type="ARBA" id="ARBA00006080"/>
    </source>
</evidence>
<evidence type="ECO:0000313" key="5">
    <source>
        <dbReference type="Proteomes" id="UP000246991"/>
    </source>
</evidence>